<protein>
    <submittedName>
        <fullName evidence="4">Transcriptional regulator with XRE-family HTH domain</fullName>
    </submittedName>
</protein>
<dbReference type="Proteomes" id="UP000518288">
    <property type="component" value="Unassembled WGS sequence"/>
</dbReference>
<dbReference type="PROSITE" id="PS50943">
    <property type="entry name" value="HTH_CROC1"/>
    <property type="match status" value="1"/>
</dbReference>
<keyword evidence="1" id="KW-0238">DNA-binding</keyword>
<feature type="domain" description="HTH cro/C1-type" evidence="3">
    <location>
        <begin position="32"/>
        <end position="86"/>
    </location>
</feature>
<evidence type="ECO:0000256" key="2">
    <source>
        <dbReference type="SAM" id="MobiDB-lite"/>
    </source>
</evidence>
<comment type="caution">
    <text evidence="4">The sequence shown here is derived from an EMBL/GenBank/DDBJ whole genome shotgun (WGS) entry which is preliminary data.</text>
</comment>
<dbReference type="CDD" id="cd00093">
    <property type="entry name" value="HTH_XRE"/>
    <property type="match status" value="1"/>
</dbReference>
<name>A0A7Y9U874_9BURK</name>
<dbReference type="SUPFAM" id="SSF47413">
    <property type="entry name" value="lambda repressor-like DNA-binding domains"/>
    <property type="match status" value="1"/>
</dbReference>
<dbReference type="SMART" id="SM00530">
    <property type="entry name" value="HTH_XRE"/>
    <property type="match status" value="1"/>
</dbReference>
<evidence type="ECO:0000259" key="3">
    <source>
        <dbReference type="PROSITE" id="PS50943"/>
    </source>
</evidence>
<dbReference type="Pfam" id="PF01381">
    <property type="entry name" value="HTH_3"/>
    <property type="match status" value="1"/>
</dbReference>
<dbReference type="InterPro" id="IPR050807">
    <property type="entry name" value="TransReg_Diox_bact_type"/>
</dbReference>
<dbReference type="AlphaFoldDB" id="A0A7Y9U874"/>
<accession>A0A7Y9U874</accession>
<dbReference type="Gene3D" id="1.10.260.40">
    <property type="entry name" value="lambda repressor-like DNA-binding domains"/>
    <property type="match status" value="1"/>
</dbReference>
<reference evidence="4 5" key="1">
    <citation type="submission" date="2020-07" db="EMBL/GenBank/DDBJ databases">
        <title>Genomic Encyclopedia of Archaeal and Bacterial Type Strains, Phase II (KMG-II): from individual species to whole genera.</title>
        <authorList>
            <person name="Goeker M."/>
        </authorList>
    </citation>
    <scope>NUCLEOTIDE SEQUENCE [LARGE SCALE GENOMIC DNA]</scope>
    <source>
        <strain evidence="4 5">DSM 21226</strain>
    </source>
</reference>
<dbReference type="InterPro" id="IPR010982">
    <property type="entry name" value="Lambda_DNA-bd_dom_sf"/>
</dbReference>
<gene>
    <name evidence="4" type="ORF">BDD16_003287</name>
</gene>
<sequence>MTTRPQTPLKRGRPPGSTSFDPATAAAFGRVVRQARLEAGISQESLAYMAGVERSYFGRVERGQNQPTLYVILKVAAALGYEAGALVTLVEQAMVEDATSAE</sequence>
<evidence type="ECO:0000256" key="1">
    <source>
        <dbReference type="ARBA" id="ARBA00023125"/>
    </source>
</evidence>
<proteinExistence type="predicted"/>
<organism evidence="4 5">
    <name type="scientific">Sphaerotilus montanus</name>
    <dbReference type="NCBI Taxonomy" id="522889"/>
    <lineage>
        <taxon>Bacteria</taxon>
        <taxon>Pseudomonadati</taxon>
        <taxon>Pseudomonadota</taxon>
        <taxon>Betaproteobacteria</taxon>
        <taxon>Burkholderiales</taxon>
        <taxon>Sphaerotilaceae</taxon>
        <taxon>Sphaerotilus</taxon>
    </lineage>
</organism>
<evidence type="ECO:0000313" key="4">
    <source>
        <dbReference type="EMBL" id="NYG34301.1"/>
    </source>
</evidence>
<dbReference type="GO" id="GO:0005829">
    <property type="term" value="C:cytosol"/>
    <property type="evidence" value="ECO:0007669"/>
    <property type="project" value="TreeGrafter"/>
</dbReference>
<dbReference type="PANTHER" id="PTHR46797:SF1">
    <property type="entry name" value="METHYLPHOSPHONATE SYNTHASE"/>
    <property type="match status" value="1"/>
</dbReference>
<dbReference type="GO" id="GO:0003677">
    <property type="term" value="F:DNA binding"/>
    <property type="evidence" value="ECO:0007669"/>
    <property type="project" value="UniProtKB-KW"/>
</dbReference>
<keyword evidence="5" id="KW-1185">Reference proteome</keyword>
<dbReference type="InterPro" id="IPR001387">
    <property type="entry name" value="Cro/C1-type_HTH"/>
</dbReference>
<feature type="region of interest" description="Disordered" evidence="2">
    <location>
        <begin position="1"/>
        <end position="22"/>
    </location>
</feature>
<dbReference type="EMBL" id="JACCFH010000001">
    <property type="protein sequence ID" value="NYG34301.1"/>
    <property type="molecule type" value="Genomic_DNA"/>
</dbReference>
<dbReference type="PANTHER" id="PTHR46797">
    <property type="entry name" value="HTH-TYPE TRANSCRIPTIONAL REGULATOR"/>
    <property type="match status" value="1"/>
</dbReference>
<dbReference type="GO" id="GO:0003700">
    <property type="term" value="F:DNA-binding transcription factor activity"/>
    <property type="evidence" value="ECO:0007669"/>
    <property type="project" value="TreeGrafter"/>
</dbReference>
<evidence type="ECO:0000313" key="5">
    <source>
        <dbReference type="Proteomes" id="UP000518288"/>
    </source>
</evidence>
<dbReference type="RefSeq" id="WP_179634968.1">
    <property type="nucleotide sequence ID" value="NZ_JACCFH010000001.1"/>
</dbReference>